<dbReference type="GO" id="GO:0019003">
    <property type="term" value="F:GDP binding"/>
    <property type="evidence" value="ECO:0007669"/>
    <property type="project" value="UniProtKB-ARBA"/>
</dbReference>
<dbReference type="Gene3D" id="2.70.210.12">
    <property type="entry name" value="GTP1/OBG domain"/>
    <property type="match status" value="1"/>
</dbReference>
<dbReference type="GO" id="GO:0000287">
    <property type="term" value="F:magnesium ion binding"/>
    <property type="evidence" value="ECO:0007669"/>
    <property type="project" value="InterPro"/>
</dbReference>
<keyword evidence="9 10" id="KW-0342">GTP-binding</keyword>
<feature type="binding site" evidence="10">
    <location>
        <begin position="314"/>
        <end position="316"/>
    </location>
    <ligand>
        <name>GTP</name>
        <dbReference type="ChEBI" id="CHEBI:37565"/>
    </ligand>
</feature>
<name>A0AA44I027_YERMO</name>
<dbReference type="PIRSF" id="PIRSF002401">
    <property type="entry name" value="GTP_bd_Obg/CgtA"/>
    <property type="match status" value="1"/>
</dbReference>
<dbReference type="NCBIfam" id="NF008956">
    <property type="entry name" value="PRK12299.1"/>
    <property type="match status" value="1"/>
</dbReference>
<dbReference type="PROSITE" id="PS51710">
    <property type="entry name" value="G_OBG"/>
    <property type="match status" value="1"/>
</dbReference>
<dbReference type="Pfam" id="PF01926">
    <property type="entry name" value="MMR_HSR1"/>
    <property type="match status" value="1"/>
</dbReference>
<protein>
    <recommendedName>
        <fullName evidence="10">GTPase Obg</fullName>
        <ecNumber evidence="10">3.6.5.-</ecNumber>
    </recommendedName>
    <alternativeName>
        <fullName evidence="10">GTP-binding protein Obg</fullName>
    </alternativeName>
</protein>
<dbReference type="PRINTS" id="PR00326">
    <property type="entry name" value="GTP1OBG"/>
</dbReference>
<evidence type="ECO:0000256" key="11">
    <source>
        <dbReference type="SAM" id="MobiDB-lite"/>
    </source>
</evidence>
<reference evidence="14" key="1">
    <citation type="submission" date="2020-03" db="EMBL/GenBank/DDBJ databases">
        <authorList>
            <person name="Kislichkina A."/>
            <person name="Dentovskaya S."/>
            <person name="Shaikhutdinov R."/>
            <person name="Ivanov S."/>
            <person name="Sizova A."/>
            <person name="Solomentsev V."/>
            <person name="Bogun A."/>
        </authorList>
    </citation>
    <scope>NUCLEOTIDE SEQUENCE</scope>
    <source>
        <strain evidence="14">SCPM-O-B-7610</strain>
    </source>
</reference>
<evidence type="ECO:0000259" key="13">
    <source>
        <dbReference type="PROSITE" id="PS51883"/>
    </source>
</evidence>
<evidence type="ECO:0000256" key="10">
    <source>
        <dbReference type="HAMAP-Rule" id="MF_01454"/>
    </source>
</evidence>
<dbReference type="EMBL" id="JAASAI010000009">
    <property type="protein sequence ID" value="NIL22951.1"/>
    <property type="molecule type" value="Genomic_DNA"/>
</dbReference>
<dbReference type="NCBIfam" id="TIGR02729">
    <property type="entry name" value="Obg_CgtA"/>
    <property type="match status" value="1"/>
</dbReference>
<dbReference type="GO" id="GO:0005525">
    <property type="term" value="F:GTP binding"/>
    <property type="evidence" value="ECO:0007669"/>
    <property type="project" value="UniProtKB-UniRule"/>
</dbReference>
<dbReference type="InterPro" id="IPR027417">
    <property type="entry name" value="P-loop_NTPase"/>
</dbReference>
<feature type="region of interest" description="Disordered" evidence="11">
    <location>
        <begin position="365"/>
        <end position="391"/>
    </location>
</feature>
<evidence type="ECO:0000259" key="12">
    <source>
        <dbReference type="PROSITE" id="PS51710"/>
    </source>
</evidence>
<evidence type="ECO:0000256" key="5">
    <source>
        <dbReference type="ARBA" id="ARBA00022723"/>
    </source>
</evidence>
<feature type="binding site" evidence="10">
    <location>
        <begin position="213"/>
        <end position="216"/>
    </location>
    <ligand>
        <name>GTP</name>
        <dbReference type="ChEBI" id="CHEBI:37565"/>
    </ligand>
</feature>
<proteinExistence type="inferred from homology"/>
<dbReference type="FunFam" id="3.40.50.300:FF:000185">
    <property type="entry name" value="GTPase Obg"/>
    <property type="match status" value="1"/>
</dbReference>
<dbReference type="GO" id="GO:0043022">
    <property type="term" value="F:ribosome binding"/>
    <property type="evidence" value="ECO:0007669"/>
    <property type="project" value="UniProtKB-ARBA"/>
</dbReference>
<keyword evidence="6 10" id="KW-0547">Nucleotide-binding</keyword>
<dbReference type="EC" id="3.6.5.-" evidence="10"/>
<feature type="binding site" evidence="10">
    <location>
        <begin position="283"/>
        <end position="286"/>
    </location>
    <ligand>
        <name>GTP</name>
        <dbReference type="ChEBI" id="CHEBI:37565"/>
    </ligand>
</feature>
<dbReference type="PANTHER" id="PTHR11702:SF31">
    <property type="entry name" value="MITOCHONDRIAL RIBOSOME-ASSOCIATED GTPASE 2"/>
    <property type="match status" value="1"/>
</dbReference>
<dbReference type="RefSeq" id="WP_049608831.1">
    <property type="nucleotide sequence ID" value="NZ_CABHYE010000039.1"/>
</dbReference>
<sequence length="391" mass="43274">MKFVDEATILVVAGDGGNGCVSFRREKYIPNGGPDGGDGGDGGDIYLLADENLNTLIDYHFVKSFRAERGQNGQSRDCTGKRGKDITIKVPVGTRILDQGTGEIVGDMTRHGQRLMVAKGGFHGLGNARFKSSVNRAPRQKTMGTEGETRDLTLELLLLADVGMLGLPNAGKSTFIRAVSAAKPKVADYPFTTLIPSLGVVRMDYEQSFVVADIPGLIEGASEGAGLGIRFLKHLERCRVLLHLVDLAPIDESDPVKNAQVIINELQQYSENLAKKPRWLVFNKIDLVDPEEAETRAKAIVEALGWEDKYYMISAANRENVNALCWDVMNFINSQPKEMAIAESAPEKVEFMWDDYHREQLAEVEAEAKAEEDDDDWDEEDDDGVEFIYER</sequence>
<feature type="binding site" evidence="10">
    <location>
        <begin position="191"/>
        <end position="195"/>
    </location>
    <ligand>
        <name>GTP</name>
        <dbReference type="ChEBI" id="CHEBI:37565"/>
    </ligand>
</feature>
<comment type="caution">
    <text evidence="14">The sequence shown here is derived from an EMBL/GenBank/DDBJ whole genome shotgun (WGS) entry which is preliminary data.</text>
</comment>
<keyword evidence="7 10" id="KW-0378">Hydrolase</keyword>
<keyword evidence="4 10" id="KW-0963">Cytoplasm</keyword>
<gene>
    <name evidence="14" type="primary">cgtA</name>
    <name evidence="10" type="synonym">obg</name>
    <name evidence="14" type="ORF">HB991_10565</name>
</gene>
<evidence type="ECO:0000256" key="6">
    <source>
        <dbReference type="ARBA" id="ARBA00022741"/>
    </source>
</evidence>
<dbReference type="AlphaFoldDB" id="A0AA44I027"/>
<evidence type="ECO:0000256" key="9">
    <source>
        <dbReference type="ARBA" id="ARBA00023134"/>
    </source>
</evidence>
<dbReference type="HAMAP" id="MF_01454">
    <property type="entry name" value="GTPase_Obg"/>
    <property type="match status" value="1"/>
</dbReference>
<accession>A0AA44I027</accession>
<evidence type="ECO:0000256" key="2">
    <source>
        <dbReference type="ARBA" id="ARBA00004496"/>
    </source>
</evidence>
<dbReference type="InterPro" id="IPR031167">
    <property type="entry name" value="G_OBG"/>
</dbReference>
<evidence type="ECO:0000256" key="1">
    <source>
        <dbReference type="ARBA" id="ARBA00001946"/>
    </source>
</evidence>
<dbReference type="SUPFAM" id="SSF82051">
    <property type="entry name" value="Obg GTP-binding protein N-terminal domain"/>
    <property type="match status" value="1"/>
</dbReference>
<dbReference type="PROSITE" id="PS00905">
    <property type="entry name" value="GTP1_OBG"/>
    <property type="match status" value="1"/>
</dbReference>
<dbReference type="Gene3D" id="3.40.50.300">
    <property type="entry name" value="P-loop containing nucleotide triphosphate hydrolases"/>
    <property type="match status" value="1"/>
</dbReference>
<keyword evidence="8 10" id="KW-0460">Magnesium</keyword>
<comment type="subunit">
    <text evidence="10">Monomer.</text>
</comment>
<dbReference type="Pfam" id="PF01018">
    <property type="entry name" value="GTP1_OBG"/>
    <property type="match status" value="1"/>
</dbReference>
<dbReference type="SUPFAM" id="SSF52540">
    <property type="entry name" value="P-loop containing nucleoside triphosphate hydrolases"/>
    <property type="match status" value="1"/>
</dbReference>
<organism evidence="14 15">
    <name type="scientific">Yersinia mollaretii</name>
    <dbReference type="NCBI Taxonomy" id="33060"/>
    <lineage>
        <taxon>Bacteria</taxon>
        <taxon>Pseudomonadati</taxon>
        <taxon>Pseudomonadota</taxon>
        <taxon>Gammaproteobacteria</taxon>
        <taxon>Enterobacterales</taxon>
        <taxon>Yersiniaceae</taxon>
        <taxon>Yersinia</taxon>
    </lineage>
</organism>
<feature type="domain" description="OBG-type G" evidence="12">
    <location>
        <begin position="160"/>
        <end position="333"/>
    </location>
</feature>
<dbReference type="InterPro" id="IPR045086">
    <property type="entry name" value="OBG_GTPase"/>
</dbReference>
<evidence type="ECO:0000256" key="8">
    <source>
        <dbReference type="ARBA" id="ARBA00022842"/>
    </source>
</evidence>
<comment type="similarity">
    <text evidence="3 10">Belongs to the TRAFAC class OBG-HflX-like GTPase superfamily. OBG GTPase family.</text>
</comment>
<evidence type="ECO:0000313" key="15">
    <source>
        <dbReference type="Proteomes" id="UP000712947"/>
    </source>
</evidence>
<dbReference type="CDD" id="cd01898">
    <property type="entry name" value="Obg"/>
    <property type="match status" value="1"/>
</dbReference>
<dbReference type="FunFam" id="2.70.210.12:FF:000001">
    <property type="entry name" value="GTPase Obg"/>
    <property type="match status" value="1"/>
</dbReference>
<dbReference type="InterPro" id="IPR006073">
    <property type="entry name" value="GTP-bd"/>
</dbReference>
<feature type="domain" description="Obg" evidence="13">
    <location>
        <begin position="1"/>
        <end position="159"/>
    </location>
</feature>
<dbReference type="GO" id="GO:0003924">
    <property type="term" value="F:GTPase activity"/>
    <property type="evidence" value="ECO:0007669"/>
    <property type="project" value="UniProtKB-UniRule"/>
</dbReference>
<feature type="binding site" evidence="10">
    <location>
        <position position="193"/>
    </location>
    <ligand>
        <name>Mg(2+)</name>
        <dbReference type="ChEBI" id="CHEBI:18420"/>
    </ligand>
</feature>
<evidence type="ECO:0000256" key="7">
    <source>
        <dbReference type="ARBA" id="ARBA00022801"/>
    </source>
</evidence>
<dbReference type="NCBIfam" id="NF008955">
    <property type="entry name" value="PRK12297.1"/>
    <property type="match status" value="1"/>
</dbReference>
<dbReference type="InterPro" id="IPR006169">
    <property type="entry name" value="GTP1_OBG_dom"/>
</dbReference>
<dbReference type="GO" id="GO:0042254">
    <property type="term" value="P:ribosome biogenesis"/>
    <property type="evidence" value="ECO:0007669"/>
    <property type="project" value="UniProtKB-UniRule"/>
</dbReference>
<dbReference type="PROSITE" id="PS51883">
    <property type="entry name" value="OBG"/>
    <property type="match status" value="1"/>
</dbReference>
<keyword evidence="5 10" id="KW-0479">Metal-binding</keyword>
<dbReference type="InterPro" id="IPR036726">
    <property type="entry name" value="GTP1_OBG_dom_sf"/>
</dbReference>
<comment type="subcellular location">
    <subcellularLocation>
        <location evidence="2 10">Cytoplasm</location>
    </subcellularLocation>
</comment>
<dbReference type="InterPro" id="IPR006074">
    <property type="entry name" value="GTP1-OBG_CS"/>
</dbReference>
<feature type="binding site" evidence="10">
    <location>
        <position position="173"/>
    </location>
    <ligand>
        <name>Mg(2+)</name>
        <dbReference type="ChEBI" id="CHEBI:18420"/>
    </ligand>
</feature>
<dbReference type="GO" id="GO:0005737">
    <property type="term" value="C:cytoplasm"/>
    <property type="evidence" value="ECO:0007669"/>
    <property type="project" value="UniProtKB-SubCell"/>
</dbReference>
<dbReference type="PANTHER" id="PTHR11702">
    <property type="entry name" value="DEVELOPMENTALLY REGULATED GTP-BINDING PROTEIN-RELATED"/>
    <property type="match status" value="1"/>
</dbReference>
<dbReference type="InterPro" id="IPR014100">
    <property type="entry name" value="GTP-bd_Obg/CgtA"/>
</dbReference>
<feature type="binding site" evidence="10">
    <location>
        <begin position="166"/>
        <end position="173"/>
    </location>
    <ligand>
        <name>GTP</name>
        <dbReference type="ChEBI" id="CHEBI:37565"/>
    </ligand>
</feature>
<comment type="cofactor">
    <cofactor evidence="1 10">
        <name>Mg(2+)</name>
        <dbReference type="ChEBI" id="CHEBI:18420"/>
    </cofactor>
</comment>
<comment type="function">
    <text evidence="10">An essential GTPase which binds GTP, GDP and possibly (p)ppGpp with moderate affinity, with high nucleotide exchange rates and a fairly low GTP hydrolysis rate. Plays a role in control of the cell cycle, stress response, ribosome biogenesis and in those bacteria that undergo differentiation, in morphogenesis control.</text>
</comment>
<dbReference type="Proteomes" id="UP000712947">
    <property type="component" value="Unassembled WGS sequence"/>
</dbReference>
<feature type="compositionally biased region" description="Acidic residues" evidence="11">
    <location>
        <begin position="370"/>
        <end position="385"/>
    </location>
</feature>
<evidence type="ECO:0000256" key="3">
    <source>
        <dbReference type="ARBA" id="ARBA00007699"/>
    </source>
</evidence>
<evidence type="ECO:0000313" key="14">
    <source>
        <dbReference type="EMBL" id="NIL22951.1"/>
    </source>
</evidence>
<evidence type="ECO:0000256" key="4">
    <source>
        <dbReference type="ARBA" id="ARBA00022490"/>
    </source>
</evidence>